<dbReference type="GO" id="GO:0004222">
    <property type="term" value="F:metalloendopeptidase activity"/>
    <property type="evidence" value="ECO:0007669"/>
    <property type="project" value="InterPro"/>
</dbReference>
<dbReference type="InterPro" id="IPR000718">
    <property type="entry name" value="Peptidase_M13"/>
</dbReference>
<protein>
    <submittedName>
        <fullName evidence="3">Membrane metallo-endopeptidase-like 1</fullName>
    </submittedName>
</protein>
<dbReference type="OrthoDB" id="6419060at2759"/>
<evidence type="ECO:0000313" key="3">
    <source>
        <dbReference type="EMBL" id="KFM68195.1"/>
    </source>
</evidence>
<dbReference type="Gene3D" id="3.40.390.10">
    <property type="entry name" value="Collagenase (Catalytic Domain)"/>
    <property type="match status" value="2"/>
</dbReference>
<accession>A0A087TSV6</accession>
<comment type="similarity">
    <text evidence="1">Belongs to the peptidase M13 family.</text>
</comment>
<name>A0A087TSV6_STEMI</name>
<keyword evidence="4" id="KW-1185">Reference proteome</keyword>
<sequence length="144" mass="16694">MPGRRQRSHFQQIDDFTRGRNFNTNGSDVDWWSNNASLRFQEKSQCIKDRYSSYASKAAGSVTPKFTNKLLVETTADTMGLKAAYWVYCEKLDYPYLLQIIRTGSRIPQKFRVNGPMSNLPEFAQDFQCSRGKDMNPISKCEIW</sequence>
<evidence type="ECO:0000313" key="4">
    <source>
        <dbReference type="Proteomes" id="UP000054359"/>
    </source>
</evidence>
<gene>
    <name evidence="3" type="ORF">X975_20283</name>
</gene>
<reference evidence="3 4" key="1">
    <citation type="submission" date="2013-11" db="EMBL/GenBank/DDBJ databases">
        <title>Genome sequencing of Stegodyphus mimosarum.</title>
        <authorList>
            <person name="Bechsgaard J."/>
        </authorList>
    </citation>
    <scope>NUCLEOTIDE SEQUENCE [LARGE SCALE GENOMIC DNA]</scope>
</reference>
<organism evidence="3 4">
    <name type="scientific">Stegodyphus mimosarum</name>
    <name type="common">African social velvet spider</name>
    <dbReference type="NCBI Taxonomy" id="407821"/>
    <lineage>
        <taxon>Eukaryota</taxon>
        <taxon>Metazoa</taxon>
        <taxon>Ecdysozoa</taxon>
        <taxon>Arthropoda</taxon>
        <taxon>Chelicerata</taxon>
        <taxon>Arachnida</taxon>
        <taxon>Araneae</taxon>
        <taxon>Araneomorphae</taxon>
        <taxon>Entelegynae</taxon>
        <taxon>Eresoidea</taxon>
        <taxon>Eresidae</taxon>
        <taxon>Stegodyphus</taxon>
    </lineage>
</organism>
<proteinExistence type="inferred from homology"/>
<dbReference type="PANTHER" id="PTHR11733:SF167">
    <property type="entry name" value="FI17812P1-RELATED"/>
    <property type="match status" value="1"/>
</dbReference>
<feature type="non-terminal residue" evidence="3">
    <location>
        <position position="144"/>
    </location>
</feature>
<dbReference type="EMBL" id="KK116592">
    <property type="protein sequence ID" value="KFM68195.1"/>
    <property type="molecule type" value="Genomic_DNA"/>
</dbReference>
<dbReference type="Pfam" id="PF01431">
    <property type="entry name" value="Peptidase_M13"/>
    <property type="match status" value="1"/>
</dbReference>
<dbReference type="PANTHER" id="PTHR11733">
    <property type="entry name" value="ZINC METALLOPROTEASE FAMILY M13 NEPRILYSIN-RELATED"/>
    <property type="match status" value="1"/>
</dbReference>
<dbReference type="STRING" id="407821.A0A087TSV6"/>
<feature type="domain" description="Peptidase M13 C-terminal" evidence="2">
    <location>
        <begin position="18"/>
        <end position="90"/>
    </location>
</feature>
<dbReference type="Proteomes" id="UP000054359">
    <property type="component" value="Unassembled WGS sequence"/>
</dbReference>
<dbReference type="SUPFAM" id="SSF55486">
    <property type="entry name" value="Metalloproteases ('zincins'), catalytic domain"/>
    <property type="match status" value="1"/>
</dbReference>
<evidence type="ECO:0000259" key="2">
    <source>
        <dbReference type="Pfam" id="PF01431"/>
    </source>
</evidence>
<dbReference type="InterPro" id="IPR024079">
    <property type="entry name" value="MetalloPept_cat_dom_sf"/>
</dbReference>
<dbReference type="GO" id="GO:0016485">
    <property type="term" value="P:protein processing"/>
    <property type="evidence" value="ECO:0007669"/>
    <property type="project" value="TreeGrafter"/>
</dbReference>
<evidence type="ECO:0000256" key="1">
    <source>
        <dbReference type="ARBA" id="ARBA00007357"/>
    </source>
</evidence>
<dbReference type="AlphaFoldDB" id="A0A087TSV6"/>
<dbReference type="InterPro" id="IPR018497">
    <property type="entry name" value="Peptidase_M13_C"/>
</dbReference>
<dbReference type="GO" id="GO:0005886">
    <property type="term" value="C:plasma membrane"/>
    <property type="evidence" value="ECO:0007669"/>
    <property type="project" value="TreeGrafter"/>
</dbReference>
<dbReference type="PROSITE" id="PS51885">
    <property type="entry name" value="NEPRILYSIN"/>
    <property type="match status" value="1"/>
</dbReference>